<dbReference type="SMART" id="SM00396">
    <property type="entry name" value="ZnF_UBR1"/>
    <property type="match status" value="1"/>
</dbReference>
<evidence type="ECO:0000256" key="7">
    <source>
        <dbReference type="ARBA" id="ARBA00022833"/>
    </source>
</evidence>
<dbReference type="Pfam" id="PF02617">
    <property type="entry name" value="ClpS"/>
    <property type="match status" value="1"/>
</dbReference>
<dbReference type="FunFam" id="3.30.1390.10:FF:000010">
    <property type="entry name" value="E3 ubiquitin-protein ligase ubr-1"/>
    <property type="match status" value="1"/>
</dbReference>
<comment type="catalytic activity">
    <reaction evidence="1 10">
        <text>S-ubiquitinyl-[E2 ubiquitin-conjugating enzyme]-L-cysteine + [acceptor protein]-L-lysine = [E2 ubiquitin-conjugating enzyme]-L-cysteine + N(6)-ubiquitinyl-[acceptor protein]-L-lysine.</text>
        <dbReference type="EC" id="2.3.2.27"/>
    </reaction>
</comment>
<dbReference type="InterPro" id="IPR003126">
    <property type="entry name" value="Znf_UBR"/>
</dbReference>
<dbReference type="GO" id="GO:0005737">
    <property type="term" value="C:cytoplasm"/>
    <property type="evidence" value="ECO:0007669"/>
    <property type="project" value="TreeGrafter"/>
</dbReference>
<dbReference type="PANTHER" id="PTHR21497">
    <property type="entry name" value="UBIQUITIN LIGASE E3 ALPHA-RELATED"/>
    <property type="match status" value="1"/>
</dbReference>
<feature type="compositionally biased region" description="Basic residues" evidence="11">
    <location>
        <begin position="1293"/>
        <end position="1302"/>
    </location>
</feature>
<evidence type="ECO:0000256" key="3">
    <source>
        <dbReference type="ARBA" id="ARBA00022679"/>
    </source>
</evidence>
<dbReference type="GO" id="GO:0016567">
    <property type="term" value="P:protein ubiquitination"/>
    <property type="evidence" value="ECO:0007669"/>
    <property type="project" value="UniProtKB-UniRule"/>
</dbReference>
<gene>
    <name evidence="13" type="ORF">TCLT_LOCUS5207</name>
</gene>
<keyword evidence="6 10" id="KW-0833">Ubl conjugation pathway</keyword>
<dbReference type="WBParaSite" id="TCLT_0000521801-mRNA-1">
    <property type="protein sequence ID" value="TCLT_0000521801-mRNA-1"/>
    <property type="gene ID" value="TCLT_0000521801"/>
</dbReference>
<dbReference type="CDD" id="cd19672">
    <property type="entry name" value="UBR-box_UBR1_like"/>
    <property type="match status" value="1"/>
</dbReference>
<dbReference type="FunFam" id="2.10.110.30:FF:000001">
    <property type="entry name" value="E3 ubiquitin-protein ligase UBR2 isoform 1"/>
    <property type="match status" value="1"/>
</dbReference>
<keyword evidence="5 10" id="KW-0863">Zinc-finger</keyword>
<feature type="zinc finger region" description="UBR-type" evidence="9">
    <location>
        <begin position="90"/>
        <end position="166"/>
    </location>
</feature>
<evidence type="ECO:0000256" key="1">
    <source>
        <dbReference type="ARBA" id="ARBA00000900"/>
    </source>
</evidence>
<evidence type="ECO:0000259" key="12">
    <source>
        <dbReference type="PROSITE" id="PS51157"/>
    </source>
</evidence>
<dbReference type="Pfam" id="PF22960">
    <property type="entry name" value="WHD_UBR1"/>
    <property type="match status" value="1"/>
</dbReference>
<dbReference type="InterPro" id="IPR039164">
    <property type="entry name" value="UBR1-like"/>
</dbReference>
<evidence type="ECO:0000256" key="11">
    <source>
        <dbReference type="SAM" id="MobiDB-lite"/>
    </source>
</evidence>
<keyword evidence="3 10" id="KW-0808">Transferase</keyword>
<evidence type="ECO:0000256" key="2">
    <source>
        <dbReference type="ARBA" id="ARBA00004906"/>
    </source>
</evidence>
<dbReference type="InterPro" id="IPR055194">
    <property type="entry name" value="UBR1-like_WH"/>
</dbReference>
<evidence type="ECO:0000313" key="14">
    <source>
        <dbReference type="Proteomes" id="UP000276776"/>
    </source>
</evidence>
<dbReference type="GO" id="GO:0008270">
    <property type="term" value="F:zinc ion binding"/>
    <property type="evidence" value="ECO:0007669"/>
    <property type="project" value="UniProtKB-UniRule"/>
</dbReference>
<dbReference type="OMA" id="HEGHETH"/>
<evidence type="ECO:0000256" key="6">
    <source>
        <dbReference type="ARBA" id="ARBA00022786"/>
    </source>
</evidence>
<keyword evidence="7 10" id="KW-0862">Zinc</keyword>
<reference evidence="15" key="1">
    <citation type="submission" date="2016-04" db="UniProtKB">
        <authorList>
            <consortium name="WormBaseParasite"/>
        </authorList>
    </citation>
    <scope>IDENTIFICATION</scope>
</reference>
<dbReference type="UniPathway" id="UPA00143"/>
<keyword evidence="4 10" id="KW-0479">Metal-binding</keyword>
<dbReference type="GO" id="GO:0071596">
    <property type="term" value="P:ubiquitin-dependent protein catabolic process via the N-end rule pathway"/>
    <property type="evidence" value="ECO:0007669"/>
    <property type="project" value="UniProtKB-UniRule"/>
</dbReference>
<feature type="region of interest" description="Disordered" evidence="11">
    <location>
        <begin position="1293"/>
        <end position="1343"/>
    </location>
</feature>
<dbReference type="PROSITE" id="PS51157">
    <property type="entry name" value="ZF_UBR"/>
    <property type="match status" value="1"/>
</dbReference>
<dbReference type="InterPro" id="IPR014719">
    <property type="entry name" value="Ribosomal_bL12_C/ClpS-like"/>
</dbReference>
<dbReference type="PANTHER" id="PTHR21497:SF24">
    <property type="entry name" value="E3 UBIQUITIN-PROTEIN LIGASE UBR1"/>
    <property type="match status" value="1"/>
</dbReference>
<comment type="similarity">
    <text evidence="8 10">Belongs to the E3 ubiquitin-protein ligase UBR1-like family.</text>
</comment>
<dbReference type="Gene3D" id="3.30.1390.10">
    <property type="match status" value="1"/>
</dbReference>
<dbReference type="EC" id="2.3.2.27" evidence="10"/>
<proteinExistence type="inferred from homology"/>
<evidence type="ECO:0000256" key="10">
    <source>
        <dbReference type="RuleBase" id="RU366018"/>
    </source>
</evidence>
<evidence type="ECO:0000313" key="13">
    <source>
        <dbReference type="EMBL" id="VDN02420.1"/>
    </source>
</evidence>
<name>A0A158RBP8_THECL</name>
<keyword evidence="14" id="KW-1185">Reference proteome</keyword>
<dbReference type="STRING" id="103827.A0A158RBP8"/>
<dbReference type="Pfam" id="PF02207">
    <property type="entry name" value="zf-UBR"/>
    <property type="match status" value="1"/>
</dbReference>
<dbReference type="Proteomes" id="UP000276776">
    <property type="component" value="Unassembled WGS sequence"/>
</dbReference>
<comment type="function">
    <text evidence="10">Ubiquitin ligase protein which is a component of the N-end rule pathway. Recognizes and binds to proteins bearing specific N-terminal residues that are destabilizing according to the N-end rule, leading to their ubiquitination and subsequent degradation.</text>
</comment>
<evidence type="ECO:0000256" key="4">
    <source>
        <dbReference type="ARBA" id="ARBA00022723"/>
    </source>
</evidence>
<evidence type="ECO:0000313" key="15">
    <source>
        <dbReference type="WBParaSite" id="TCLT_0000521801-mRNA-1"/>
    </source>
</evidence>
<dbReference type="GO" id="GO:0061630">
    <property type="term" value="F:ubiquitin protein ligase activity"/>
    <property type="evidence" value="ECO:0007669"/>
    <property type="project" value="UniProtKB-UniRule"/>
</dbReference>
<reference evidence="13 14" key="2">
    <citation type="submission" date="2018-11" db="EMBL/GenBank/DDBJ databases">
        <authorList>
            <consortium name="Pathogen Informatics"/>
        </authorList>
    </citation>
    <scope>NUCLEOTIDE SEQUENCE [LARGE SCALE GENOMIC DNA]</scope>
</reference>
<feature type="compositionally biased region" description="Polar residues" evidence="11">
    <location>
        <begin position="1312"/>
        <end position="1343"/>
    </location>
</feature>
<dbReference type="OrthoDB" id="26387at2759"/>
<protein>
    <recommendedName>
        <fullName evidence="10">E3 ubiquitin-protein ligase</fullName>
        <ecNumber evidence="10">2.3.2.27</ecNumber>
    </recommendedName>
</protein>
<dbReference type="SUPFAM" id="SSF54736">
    <property type="entry name" value="ClpS-like"/>
    <property type="match status" value="1"/>
</dbReference>
<organism evidence="15">
    <name type="scientific">Thelazia callipaeda</name>
    <name type="common">Oriental eyeworm</name>
    <name type="synonym">Parasitic nematode</name>
    <dbReference type="NCBI Taxonomy" id="103827"/>
    <lineage>
        <taxon>Eukaryota</taxon>
        <taxon>Metazoa</taxon>
        <taxon>Ecdysozoa</taxon>
        <taxon>Nematoda</taxon>
        <taxon>Chromadorea</taxon>
        <taxon>Rhabditida</taxon>
        <taxon>Spirurina</taxon>
        <taxon>Spiruromorpha</taxon>
        <taxon>Thelazioidea</taxon>
        <taxon>Thelaziidae</taxon>
        <taxon>Thelazia</taxon>
    </lineage>
</organism>
<dbReference type="Gene3D" id="2.10.110.30">
    <property type="match status" value="1"/>
</dbReference>
<evidence type="ECO:0000256" key="5">
    <source>
        <dbReference type="ARBA" id="ARBA00022771"/>
    </source>
</evidence>
<dbReference type="InterPro" id="IPR003769">
    <property type="entry name" value="ClpS_core"/>
</dbReference>
<comment type="pathway">
    <text evidence="2 10">Protein modification; protein ubiquitination.</text>
</comment>
<accession>A0A158RBP8</accession>
<dbReference type="EMBL" id="UYYF01004326">
    <property type="protein sequence ID" value="VDN02420.1"/>
    <property type="molecule type" value="Genomic_DNA"/>
</dbReference>
<evidence type="ECO:0000256" key="9">
    <source>
        <dbReference type="PROSITE-ProRule" id="PRU00508"/>
    </source>
</evidence>
<evidence type="ECO:0000256" key="8">
    <source>
        <dbReference type="ARBA" id="ARBA00046341"/>
    </source>
</evidence>
<sequence>MIEELLSAIKQSEWHEAERILMNYWMLQCPWICVPTSDTFDFIMNENAFNDKLIHPIACAYCLDENVKMDLKPLNYAFYGSQSTKSHLSFFCGHVFKSGETTYSCKECAADATCVMCYECFSNSAHKSHRYRIECLEMAASSGNGYCDCGDVEAWKEHPACKLHEVNQEEENSRFIFRNHRYFRVENLTGEDKKELEKRVYSLTRIILQFAIKVICWTDDDFLPTFMRDNSADSTLPPYQTILMNDETHTYDSVIRALNLSINCTETEAMHLATIIDREGRASVRNGSMDYCRKAREEIQRRTQRDSNHRTEKSGPLNVRVIDSRFISLQNFAVRLVGWLKAQTRCFPALAFTVGDILLNEKISEDTDETLMIHAMKHDSVIWKGARIIFHQIIMATVLMNNQQKQQFATLYVQLYKKVYDDFIDDDLDHSVSITALTVQIFTVPTLARFLIAEESVLKVIFDSLISRCEKYLKVPEKMKFDFSSRSYPHALRRSIYMLYDGKYLLSVVPSKEEWSPLLRENFIDGCSSLIRFLSFMQGMDDVRRQTSEHQTWEQEWETAFNIQIKLQHVLTLVIFWANSDVRDLCLQEIVHYRLMTLLLEELEAITSRCPEFIQLTSVEGFTLVNDIKATCIPFDMSLGTLSVHQPHWRLLAGLFTAPQSFLRKVVIQNVEDVEEKVPEMMINMKGRRALLLEMPLRIFVLCSQSQAQMWRRNGFSLVNQIHNYSAPLCRAEMFDRDVLLMQVCAALTPPDIFIIRVLYRFGLHVWALPNYEEVVPGVVASDDSSRCTITLAEEMLQLFIIVIGMLYSTFSRERYLPGVGKSTAEDLLRREVLHILATEPKTFSKVVIEHLLPESQLFAKISIEEAAKSVGDFRKPTKTAPGIFYLKNDVRNEYNSFFYHYTKTDVSNADQYRQKEAAVAAPPMPPPFEPFYQPITNLLCSKTMMHLFSIVLARTARRSRFSGDGLFHRVLFLIGMGLNEQISNKNFDFITCAEKVKIFEMMKALVGKPESESHADLLQYTLELYETINLSKNAESQRNLKMETSDLEMKTRKAATAAKKRKQAMDQMIRLQKQFVTQNKEFLGKEYSEEMESQRQDCSEEPIGILPEGSGFPICLGINRTIAKYNFCRRITCILCQEEEYVKESGQAIVCVGFMQRSSLFSKVKQDKKESDLSEIFVPAALRSGGEASTCGHLMHFNCYKKFSELIRDRDRGRNRQPLAFNPRVVDVSLGEYLCPLCKRLSNTILPVLPPLLQDSMERVEPEKNCIEFADWLNNWLGTFADVRKTKAGKPFKGFNRKRSHSERSLMDLGSTDNGAENPLSVSVPSTSVMSLTEKNSTQSDVEQVMEMASSDVKSEKKNVERESSSDGKFLSILSSFPDLMHKIRDMLTHPEKQQSDSFLDNFQHADTFFCGNLGDGQLFYERNRHLQNEGLPDYFNQEILGTLYTFQTTAFSLRSIATVLRHTGKPLFGAWNARQRECIYGLSRTCAAMTMKCYSSFDYQRILLLQLLSPLLLSTDRANDQISSALPNSQSSNNRSLSEALDERRKAVNSMLNTGGINKAQLELAVMILIEENIKEPPNILAIDMLSLAVELAMCEGWDRINENGEDGNKLKSRRLPHGSYNEQYMVRLALIGHLYQVMATFDTKSISQKCTVSPFATCDDRMLNDILLRLYAIVHPGQRLHSVATLKEVCLQVI</sequence>
<dbReference type="GO" id="GO:0000151">
    <property type="term" value="C:ubiquitin ligase complex"/>
    <property type="evidence" value="ECO:0007669"/>
    <property type="project" value="TreeGrafter"/>
</dbReference>
<feature type="domain" description="UBR-type" evidence="12">
    <location>
        <begin position="90"/>
        <end position="166"/>
    </location>
</feature>